<dbReference type="GO" id="GO:0016788">
    <property type="term" value="F:hydrolase activity, acting on ester bonds"/>
    <property type="evidence" value="ECO:0007669"/>
    <property type="project" value="InterPro"/>
</dbReference>
<evidence type="ECO:0000313" key="9">
    <source>
        <dbReference type="Proteomes" id="UP000824469"/>
    </source>
</evidence>
<evidence type="ECO:0000256" key="2">
    <source>
        <dbReference type="ARBA" id="ARBA00008668"/>
    </source>
</evidence>
<dbReference type="InterPro" id="IPR001087">
    <property type="entry name" value="GDSL"/>
</dbReference>
<dbReference type="InterPro" id="IPR035669">
    <property type="entry name" value="SGNH_plant_lipase-like"/>
</dbReference>
<keyword evidence="4 7" id="KW-0732">Signal</keyword>
<evidence type="ECO:0000256" key="6">
    <source>
        <dbReference type="ARBA" id="ARBA00022963"/>
    </source>
</evidence>
<feature type="chain" id="PRO_5041407222" description="GDSL esterase/lipase" evidence="7">
    <location>
        <begin position="31"/>
        <end position="381"/>
    </location>
</feature>
<dbReference type="EMBL" id="JAHRHJ020000009">
    <property type="protein sequence ID" value="KAH9301246.1"/>
    <property type="molecule type" value="Genomic_DNA"/>
</dbReference>
<name>A0AA38CKF1_TAXCH</name>
<proteinExistence type="inferred from homology"/>
<evidence type="ECO:0000256" key="7">
    <source>
        <dbReference type="SAM" id="SignalP"/>
    </source>
</evidence>
<dbReference type="InterPro" id="IPR051238">
    <property type="entry name" value="GDSL_esterase/lipase"/>
</dbReference>
<dbReference type="OMA" id="RKMIFHG"/>
<dbReference type="CDD" id="cd01837">
    <property type="entry name" value="SGNH_plant_lipase_like"/>
    <property type="match status" value="1"/>
</dbReference>
<dbReference type="PANTHER" id="PTHR45650">
    <property type="entry name" value="GDSL-LIKE LIPASE/ACYLHYDROLASE-RELATED"/>
    <property type="match status" value="1"/>
</dbReference>
<keyword evidence="9" id="KW-1185">Reference proteome</keyword>
<organism evidence="8 9">
    <name type="scientific">Taxus chinensis</name>
    <name type="common">Chinese yew</name>
    <name type="synonym">Taxus wallichiana var. chinensis</name>
    <dbReference type="NCBI Taxonomy" id="29808"/>
    <lineage>
        <taxon>Eukaryota</taxon>
        <taxon>Viridiplantae</taxon>
        <taxon>Streptophyta</taxon>
        <taxon>Embryophyta</taxon>
        <taxon>Tracheophyta</taxon>
        <taxon>Spermatophyta</taxon>
        <taxon>Pinopsida</taxon>
        <taxon>Pinidae</taxon>
        <taxon>Conifers II</taxon>
        <taxon>Cupressales</taxon>
        <taxon>Taxaceae</taxon>
        <taxon>Taxus</taxon>
    </lineage>
</organism>
<dbReference type="GO" id="GO:0016042">
    <property type="term" value="P:lipid catabolic process"/>
    <property type="evidence" value="ECO:0007669"/>
    <property type="project" value="UniProtKB-KW"/>
</dbReference>
<protein>
    <recommendedName>
        <fullName evidence="10">GDSL esterase/lipase</fullName>
    </recommendedName>
</protein>
<gene>
    <name evidence="8" type="ORF">KI387_012829</name>
</gene>
<evidence type="ECO:0000256" key="5">
    <source>
        <dbReference type="ARBA" id="ARBA00022801"/>
    </source>
</evidence>
<comment type="similarity">
    <text evidence="2">Belongs to the 'GDSL' lipolytic enzyme family.</text>
</comment>
<comment type="caution">
    <text evidence="8">The sequence shown here is derived from an EMBL/GenBank/DDBJ whole genome shotgun (WGS) entry which is preliminary data.</text>
</comment>
<evidence type="ECO:0000256" key="1">
    <source>
        <dbReference type="ARBA" id="ARBA00004613"/>
    </source>
</evidence>
<dbReference type="Pfam" id="PF00657">
    <property type="entry name" value="Lipase_GDSL"/>
    <property type="match status" value="1"/>
</dbReference>
<feature type="signal peptide" evidence="7">
    <location>
        <begin position="1"/>
        <end position="30"/>
    </location>
</feature>
<dbReference type="Proteomes" id="UP000824469">
    <property type="component" value="Unassembled WGS sequence"/>
</dbReference>
<dbReference type="AlphaFoldDB" id="A0AA38CKF1"/>
<evidence type="ECO:0008006" key="10">
    <source>
        <dbReference type="Google" id="ProtNLM"/>
    </source>
</evidence>
<evidence type="ECO:0000313" key="8">
    <source>
        <dbReference type="EMBL" id="KAH9301246.1"/>
    </source>
</evidence>
<reference evidence="8 9" key="1">
    <citation type="journal article" date="2021" name="Nat. Plants">
        <title>The Taxus genome provides insights into paclitaxel biosynthesis.</title>
        <authorList>
            <person name="Xiong X."/>
            <person name="Gou J."/>
            <person name="Liao Q."/>
            <person name="Li Y."/>
            <person name="Zhou Q."/>
            <person name="Bi G."/>
            <person name="Li C."/>
            <person name="Du R."/>
            <person name="Wang X."/>
            <person name="Sun T."/>
            <person name="Guo L."/>
            <person name="Liang H."/>
            <person name="Lu P."/>
            <person name="Wu Y."/>
            <person name="Zhang Z."/>
            <person name="Ro D.K."/>
            <person name="Shang Y."/>
            <person name="Huang S."/>
            <person name="Yan J."/>
        </authorList>
    </citation>
    <scope>NUCLEOTIDE SEQUENCE [LARGE SCALE GENOMIC DNA]</scope>
    <source>
        <strain evidence="8">Ta-2019</strain>
    </source>
</reference>
<dbReference type="Gene3D" id="3.40.50.1110">
    <property type="entry name" value="SGNH hydrolase"/>
    <property type="match status" value="1"/>
</dbReference>
<accession>A0AA38CKF1</accession>
<comment type="subcellular location">
    <subcellularLocation>
        <location evidence="1">Secreted</location>
    </subcellularLocation>
</comment>
<evidence type="ECO:0000256" key="4">
    <source>
        <dbReference type="ARBA" id="ARBA00022729"/>
    </source>
</evidence>
<keyword evidence="6" id="KW-0443">Lipid metabolism</keyword>
<dbReference type="SUPFAM" id="SSF52266">
    <property type="entry name" value="SGNH hydrolase"/>
    <property type="match status" value="1"/>
</dbReference>
<dbReference type="GO" id="GO:0005576">
    <property type="term" value="C:extracellular region"/>
    <property type="evidence" value="ECO:0007669"/>
    <property type="project" value="UniProtKB-SubCell"/>
</dbReference>
<evidence type="ECO:0000256" key="3">
    <source>
        <dbReference type="ARBA" id="ARBA00022525"/>
    </source>
</evidence>
<keyword evidence="5" id="KW-0378">Hydrolase</keyword>
<dbReference type="InterPro" id="IPR036514">
    <property type="entry name" value="SGNH_hydro_sf"/>
</dbReference>
<sequence length="381" mass="42786">MRRNYNFQGICVGVLWVLIILLAREEDADADPNADGLALKSMPASFIFGDSLTDVGTNNHLTYCFAKSNFPWYGIDYNGGIPTGRFTNGRTIPDIIFEKLGLPNPQAYLSMSADDDAVLKGANYASGGAGILNETGFLFIDRVSFDKQIHEFEVTKQRLNNKVGEQAAQKFLNEAIYFVLIGSNDYINNYLLPVPTNAQQYDPHQFVDLLITSLQRQLKRIYEIGARKIVFNGMGPLGCIPSQRRQNPAGDGSCIEDVNTWARKFNVKIKTLLRQLNSQLPEVKITYVDTYALLMELIQNHRKYGFEVWDAPCCKVDTTFGQFCLPNSSLCKDRSKYVFWDAFHPSDAANEVMARLVLSHPDFLQFTPPPAPAPAPAPWNF</sequence>
<keyword evidence="3" id="KW-0964">Secreted</keyword>
<keyword evidence="6" id="KW-0442">Lipid degradation</keyword>
<dbReference type="PANTHER" id="PTHR45650:SF16">
    <property type="entry name" value="OS02G0732800 PROTEIN"/>
    <property type="match status" value="1"/>
</dbReference>